<evidence type="ECO:0000256" key="1">
    <source>
        <dbReference type="SAM" id="MobiDB-lite"/>
    </source>
</evidence>
<feature type="region of interest" description="Disordered" evidence="1">
    <location>
        <begin position="47"/>
        <end position="67"/>
    </location>
</feature>
<gene>
    <name evidence="2" type="ORF">FRZ44_14290</name>
</gene>
<name>A0A5J6MGB7_9PROT</name>
<organism evidence="2 3">
    <name type="scientific">Hypericibacter terrae</name>
    <dbReference type="NCBI Taxonomy" id="2602015"/>
    <lineage>
        <taxon>Bacteria</taxon>
        <taxon>Pseudomonadati</taxon>
        <taxon>Pseudomonadota</taxon>
        <taxon>Alphaproteobacteria</taxon>
        <taxon>Rhodospirillales</taxon>
        <taxon>Dongiaceae</taxon>
        <taxon>Hypericibacter</taxon>
    </lineage>
</organism>
<protein>
    <submittedName>
        <fullName evidence="2">Uncharacterized protein</fullName>
    </submittedName>
</protein>
<sequence>MGEDLLLADSLNDAARGKTVDQALDAAGLHRMIEILKPDCDTGTNAKLEQPVGNTRDLTGARHRHPEQIRRPRLEPRPIKVCSTKALARAVIVPSPIEKITFGRGLVQTASKHSSVIGEFGSQRSVDALRRQGGERKPVLDTQPRQTAGEMRVMTRTLSEPAIEQDDPRLRIGTSGGWQSASPQCSICIIIL</sequence>
<proteinExistence type="predicted"/>
<dbReference type="AlphaFoldDB" id="A0A5J6MGB7"/>
<evidence type="ECO:0000313" key="2">
    <source>
        <dbReference type="EMBL" id="QEX16137.1"/>
    </source>
</evidence>
<accession>A0A5J6MGB7</accession>
<dbReference type="KEGG" id="htq:FRZ44_14290"/>
<dbReference type="Proteomes" id="UP000326202">
    <property type="component" value="Chromosome"/>
</dbReference>
<keyword evidence="3" id="KW-1185">Reference proteome</keyword>
<reference evidence="2 3" key="1">
    <citation type="submission" date="2019-08" db="EMBL/GenBank/DDBJ databases">
        <title>Hyperibacter terrae gen. nov., sp. nov. and Hyperibacter viscosus sp. nov., two new members in the family Rhodospirillaceae isolated from the rhizosphere of Hypericum perforatum.</title>
        <authorList>
            <person name="Noviana Z."/>
        </authorList>
    </citation>
    <scope>NUCLEOTIDE SEQUENCE [LARGE SCALE GENOMIC DNA]</scope>
    <source>
        <strain evidence="2 3">R5913</strain>
    </source>
</reference>
<evidence type="ECO:0000313" key="3">
    <source>
        <dbReference type="Proteomes" id="UP000326202"/>
    </source>
</evidence>
<feature type="compositionally biased region" description="Polar residues" evidence="1">
    <location>
        <begin position="47"/>
        <end position="57"/>
    </location>
</feature>
<dbReference type="EMBL" id="CP042906">
    <property type="protein sequence ID" value="QEX16137.1"/>
    <property type="molecule type" value="Genomic_DNA"/>
</dbReference>